<sequence length="299" mass="33555">MAEVPPVVPQPEVSAAPHSAAPSAAPTAPVVNDAPPSQTGIPTQSHSAAPIPSQPAAPISTAAAPTVISGPSRAPQAAVVPHSSMYRNNVGIMEGLFNKLKVAAGFGDPFTTYYPGNAFVQPLMPQANIQIPSIVDDNIMKPQAIAPALPIPMNPALGMAPVNHYQQQQQLQQAQQLLMLLMMNQQQQQQHPYVYQQQLQLQQQQQQQQMLVNYFIQQQQAAMMAAVQRSEMMYPATIMNTYPQYHMPYYSQYQHRMYPYEDYARSYYNPSYYDTRYRTNSFYPQRTRNFSSVKDLRPY</sequence>
<feature type="compositionally biased region" description="Low complexity" evidence="1">
    <location>
        <begin position="44"/>
        <end position="56"/>
    </location>
</feature>
<evidence type="ECO:0000313" key="3">
    <source>
        <dbReference type="Proteomes" id="UP000242381"/>
    </source>
</evidence>
<reference evidence="2 3" key="1">
    <citation type="journal article" date="2016" name="Proc. Natl. Acad. Sci. U.S.A.">
        <title>Lipid metabolic changes in an early divergent fungus govern the establishment of a mutualistic symbiosis with endobacteria.</title>
        <authorList>
            <person name="Lastovetsky O.A."/>
            <person name="Gaspar M.L."/>
            <person name="Mondo S.J."/>
            <person name="LaButti K.M."/>
            <person name="Sandor L."/>
            <person name="Grigoriev I.V."/>
            <person name="Henry S.A."/>
            <person name="Pawlowska T.E."/>
        </authorList>
    </citation>
    <scope>NUCLEOTIDE SEQUENCE [LARGE SCALE GENOMIC DNA]</scope>
    <source>
        <strain evidence="2 3">ATCC 11559</strain>
    </source>
</reference>
<evidence type="ECO:0000256" key="1">
    <source>
        <dbReference type="SAM" id="MobiDB-lite"/>
    </source>
</evidence>
<feature type="compositionally biased region" description="Low complexity" evidence="1">
    <location>
        <begin position="1"/>
        <end position="31"/>
    </location>
</feature>
<dbReference type="AlphaFoldDB" id="A0A1X0RS01"/>
<gene>
    <name evidence="2" type="ORF">BCV71DRAFT_293298</name>
</gene>
<dbReference type="Proteomes" id="UP000242381">
    <property type="component" value="Unassembled WGS sequence"/>
</dbReference>
<dbReference type="EMBL" id="KV921450">
    <property type="protein sequence ID" value="ORE14842.1"/>
    <property type="molecule type" value="Genomic_DNA"/>
</dbReference>
<proteinExistence type="predicted"/>
<name>A0A1X0RS01_RHIZD</name>
<organism evidence="2 3">
    <name type="scientific">Rhizopus microsporus</name>
    <dbReference type="NCBI Taxonomy" id="58291"/>
    <lineage>
        <taxon>Eukaryota</taxon>
        <taxon>Fungi</taxon>
        <taxon>Fungi incertae sedis</taxon>
        <taxon>Mucoromycota</taxon>
        <taxon>Mucoromycotina</taxon>
        <taxon>Mucoromycetes</taxon>
        <taxon>Mucorales</taxon>
        <taxon>Mucorineae</taxon>
        <taxon>Rhizopodaceae</taxon>
        <taxon>Rhizopus</taxon>
    </lineage>
</organism>
<dbReference type="OMA" id="YEDYARS"/>
<dbReference type="VEuPathDB" id="FungiDB:BCV72DRAFT_231004"/>
<feature type="region of interest" description="Disordered" evidence="1">
    <location>
        <begin position="1"/>
        <end position="56"/>
    </location>
</feature>
<protein>
    <submittedName>
        <fullName evidence="2">Uncharacterized protein</fullName>
    </submittedName>
</protein>
<accession>A0A1X0RS01</accession>
<evidence type="ECO:0000313" key="2">
    <source>
        <dbReference type="EMBL" id="ORE14842.1"/>
    </source>
</evidence>